<feature type="compositionally biased region" description="Low complexity" evidence="1">
    <location>
        <begin position="274"/>
        <end position="289"/>
    </location>
</feature>
<accession>A0AAV9HAZ7</accession>
<evidence type="ECO:0000313" key="3">
    <source>
        <dbReference type="EMBL" id="KAK4457066.1"/>
    </source>
</evidence>
<feature type="region of interest" description="Disordered" evidence="1">
    <location>
        <begin position="114"/>
        <end position="182"/>
    </location>
</feature>
<keyword evidence="4" id="KW-1185">Reference proteome</keyword>
<proteinExistence type="predicted"/>
<dbReference type="Proteomes" id="UP001321749">
    <property type="component" value="Unassembled WGS sequence"/>
</dbReference>
<name>A0AAV9HAZ7_9PEZI</name>
<keyword evidence="3" id="KW-0946">Virion</keyword>
<dbReference type="AlphaFoldDB" id="A0AAV9HAZ7"/>
<feature type="compositionally biased region" description="Low complexity" evidence="1">
    <location>
        <begin position="142"/>
        <end position="153"/>
    </location>
</feature>
<reference evidence="3" key="2">
    <citation type="submission" date="2023-06" db="EMBL/GenBank/DDBJ databases">
        <authorList>
            <consortium name="Lawrence Berkeley National Laboratory"/>
            <person name="Mondo S.J."/>
            <person name="Hensen N."/>
            <person name="Bonometti L."/>
            <person name="Westerberg I."/>
            <person name="Brannstrom I.O."/>
            <person name="Guillou S."/>
            <person name="Cros-Aarteil S."/>
            <person name="Calhoun S."/>
            <person name="Haridas S."/>
            <person name="Kuo A."/>
            <person name="Pangilinan J."/>
            <person name="Riley R."/>
            <person name="Labutti K."/>
            <person name="Andreopoulos B."/>
            <person name="Lipzen A."/>
            <person name="Chen C."/>
            <person name="Yanf M."/>
            <person name="Daum C."/>
            <person name="Ng V."/>
            <person name="Clum A."/>
            <person name="Steindorff A."/>
            <person name="Ohm R."/>
            <person name="Martin F."/>
            <person name="Silar P."/>
            <person name="Natvig D."/>
            <person name="Lalanne C."/>
            <person name="Gautier V."/>
            <person name="Ament-Velasquez S.L."/>
            <person name="Kruys A."/>
            <person name="Hutchinson M.I."/>
            <person name="Powell A.J."/>
            <person name="Barry K."/>
            <person name="Miller A.N."/>
            <person name="Grigoriev I.V."/>
            <person name="Debuchy R."/>
            <person name="Gladieux P."/>
            <person name="Thoren M.H."/>
            <person name="Johannesson H."/>
        </authorList>
    </citation>
    <scope>NUCLEOTIDE SEQUENCE</scope>
    <source>
        <strain evidence="3">PSN324</strain>
    </source>
</reference>
<dbReference type="InterPro" id="IPR037520">
    <property type="entry name" value="Folliculin/SMCR8_longin"/>
</dbReference>
<feature type="compositionally biased region" description="Polar residues" evidence="1">
    <location>
        <begin position="167"/>
        <end position="179"/>
    </location>
</feature>
<dbReference type="InterPro" id="IPR037521">
    <property type="entry name" value="FLCN/SMCR8_DENN"/>
</dbReference>
<comment type="caution">
    <text evidence="3">The sequence shown here is derived from an EMBL/GenBank/DDBJ whole genome shotgun (WGS) entry which is preliminary data.</text>
</comment>
<feature type="compositionally biased region" description="Low complexity" evidence="1">
    <location>
        <begin position="332"/>
        <end position="348"/>
    </location>
</feature>
<dbReference type="PANTHER" id="PTHR31441">
    <property type="entry name" value="FOLLICULIN FAMILY MEMBER"/>
    <property type="match status" value="1"/>
</dbReference>
<feature type="non-terminal residue" evidence="3">
    <location>
        <position position="1"/>
    </location>
</feature>
<dbReference type="Pfam" id="PF11704">
    <property type="entry name" value="Folliculin"/>
    <property type="match status" value="1"/>
</dbReference>
<reference evidence="3" key="1">
    <citation type="journal article" date="2023" name="Mol. Phylogenet. Evol.">
        <title>Genome-scale phylogeny and comparative genomics of the fungal order Sordariales.</title>
        <authorList>
            <person name="Hensen N."/>
            <person name="Bonometti L."/>
            <person name="Westerberg I."/>
            <person name="Brannstrom I.O."/>
            <person name="Guillou S."/>
            <person name="Cros-Aarteil S."/>
            <person name="Calhoun S."/>
            <person name="Haridas S."/>
            <person name="Kuo A."/>
            <person name="Mondo S."/>
            <person name="Pangilinan J."/>
            <person name="Riley R."/>
            <person name="LaButti K."/>
            <person name="Andreopoulos B."/>
            <person name="Lipzen A."/>
            <person name="Chen C."/>
            <person name="Yan M."/>
            <person name="Daum C."/>
            <person name="Ng V."/>
            <person name="Clum A."/>
            <person name="Steindorff A."/>
            <person name="Ohm R.A."/>
            <person name="Martin F."/>
            <person name="Silar P."/>
            <person name="Natvig D.O."/>
            <person name="Lalanne C."/>
            <person name="Gautier V."/>
            <person name="Ament-Velasquez S.L."/>
            <person name="Kruys A."/>
            <person name="Hutchinson M.I."/>
            <person name="Powell A.J."/>
            <person name="Barry K."/>
            <person name="Miller A.N."/>
            <person name="Grigoriev I.V."/>
            <person name="Debuchy R."/>
            <person name="Gladieux P."/>
            <person name="Hiltunen Thoren M."/>
            <person name="Johannesson H."/>
        </authorList>
    </citation>
    <scope>NUCLEOTIDE SEQUENCE</scope>
    <source>
        <strain evidence="3">PSN324</strain>
    </source>
</reference>
<dbReference type="PANTHER" id="PTHR31441:SF2">
    <property type="entry name" value="FOLLICULIN"/>
    <property type="match status" value="1"/>
</dbReference>
<dbReference type="EMBL" id="MU865139">
    <property type="protein sequence ID" value="KAK4457066.1"/>
    <property type="molecule type" value="Genomic_DNA"/>
</dbReference>
<feature type="region of interest" description="Disordered" evidence="1">
    <location>
        <begin position="75"/>
        <end position="97"/>
    </location>
</feature>
<dbReference type="InterPro" id="IPR021713">
    <property type="entry name" value="Folliculin"/>
</dbReference>
<feature type="compositionally biased region" description="Basic and acidic residues" evidence="1">
    <location>
        <begin position="212"/>
        <end position="222"/>
    </location>
</feature>
<dbReference type="GO" id="GO:1904263">
    <property type="term" value="P:positive regulation of TORC1 signaling"/>
    <property type="evidence" value="ECO:0007669"/>
    <property type="project" value="TreeGrafter"/>
</dbReference>
<feature type="compositionally biased region" description="Basic and acidic residues" evidence="1">
    <location>
        <begin position="75"/>
        <end position="84"/>
    </location>
</feature>
<evidence type="ECO:0000256" key="1">
    <source>
        <dbReference type="SAM" id="MobiDB-lite"/>
    </source>
</evidence>
<feature type="domain" description="UDENN FLCN/SMCR8-type" evidence="2">
    <location>
        <begin position="283"/>
        <end position="544"/>
    </location>
</feature>
<dbReference type="PROSITE" id="PS51834">
    <property type="entry name" value="DENN_FLCN_SMCR8"/>
    <property type="match status" value="1"/>
</dbReference>
<protein>
    <submittedName>
        <fullName evidence="3">Vesicle coat protein</fullName>
    </submittedName>
</protein>
<dbReference type="GO" id="GO:0005096">
    <property type="term" value="F:GTPase activator activity"/>
    <property type="evidence" value="ECO:0007669"/>
    <property type="project" value="InterPro"/>
</dbReference>
<sequence length="544" mass="57705">RDIASNGRCDCISNFKPHPDLFLFLSFPRQDHTHNTPAMTSILCLAHYCDLHGPTPLMVTEGLPVPCNVCYENEVHDSKPDRPRSSAVPASSTGDSQTATAINEVFRRMNVAGQQELHQQRSTSLPATELESQANRASLRRAAAQGGLSSSSAIETPPQSPRLPVGAQQQKPPLRNQDSSFKRTYDDYVTRRAGPCDNCALTLPKLQQSKDVGVDSRPERGPTLRTKAPCARVYSGVDTSSPPTSQSSSSSPSEDESSTSNNSRPPRPSHRRTATAVSVTSRSSESTTTANLNAHTHYLEYISTHEPIAPASFSIVRASCLRTLSLETLPRAPATSSSASGIASPNSTPCASPSTPAFVTTHSVGNAASGGPIFFGDAAAGYTTAYIFRIPDLHARGHKRVYAFLALSTHRERLAMKTFGFVAAAFRDLASWIQGMAEQEAERTLAAESGSAGNSPVMPEAGAGYGSFERPAGAGVSNATNGSSFLSMGGMGGLTRRMGGGFGPSAVALKQRGLAELVGRPDFFIELHGRFVRLLVELGVAVGS</sequence>
<dbReference type="GO" id="GO:0005829">
    <property type="term" value="C:cytosol"/>
    <property type="evidence" value="ECO:0007669"/>
    <property type="project" value="TreeGrafter"/>
</dbReference>
<gene>
    <name evidence="3" type="ORF">QBC42DRAFT_320187</name>
</gene>
<feature type="region of interest" description="Disordered" evidence="1">
    <location>
        <begin position="210"/>
        <end position="289"/>
    </location>
</feature>
<feature type="region of interest" description="Disordered" evidence="1">
    <location>
        <begin position="332"/>
        <end position="354"/>
    </location>
</feature>
<feature type="compositionally biased region" description="Polar residues" evidence="1">
    <location>
        <begin position="114"/>
        <end position="136"/>
    </location>
</feature>
<feature type="compositionally biased region" description="Polar residues" evidence="1">
    <location>
        <begin position="88"/>
        <end position="97"/>
    </location>
</feature>
<evidence type="ECO:0000259" key="2">
    <source>
        <dbReference type="PROSITE" id="PS51834"/>
    </source>
</evidence>
<evidence type="ECO:0000313" key="4">
    <source>
        <dbReference type="Proteomes" id="UP001321749"/>
    </source>
</evidence>
<feature type="compositionally biased region" description="Low complexity" evidence="1">
    <location>
        <begin position="238"/>
        <end position="264"/>
    </location>
</feature>
<keyword evidence="3" id="KW-0167">Capsid protein</keyword>
<organism evidence="3 4">
    <name type="scientific">Cladorrhinum samala</name>
    <dbReference type="NCBI Taxonomy" id="585594"/>
    <lineage>
        <taxon>Eukaryota</taxon>
        <taxon>Fungi</taxon>
        <taxon>Dikarya</taxon>
        <taxon>Ascomycota</taxon>
        <taxon>Pezizomycotina</taxon>
        <taxon>Sordariomycetes</taxon>
        <taxon>Sordariomycetidae</taxon>
        <taxon>Sordariales</taxon>
        <taxon>Podosporaceae</taxon>
        <taxon>Cladorrhinum</taxon>
    </lineage>
</organism>